<reference evidence="2" key="1">
    <citation type="submission" date="2020-05" db="EMBL/GenBank/DDBJ databases">
        <title>Phylogenomic resolution of chytrid fungi.</title>
        <authorList>
            <person name="Stajich J.E."/>
            <person name="Amses K."/>
            <person name="Simmons R."/>
            <person name="Seto K."/>
            <person name="Myers J."/>
            <person name="Bonds A."/>
            <person name="Quandt C.A."/>
            <person name="Barry K."/>
            <person name="Liu P."/>
            <person name="Grigoriev I."/>
            <person name="Longcore J.E."/>
            <person name="James T.Y."/>
        </authorList>
    </citation>
    <scope>NUCLEOTIDE SEQUENCE</scope>
    <source>
        <strain evidence="2">PLAUS21</strain>
    </source>
</reference>
<gene>
    <name evidence="2" type="ORF">HK103_003711</name>
</gene>
<name>A0AAD5U8T7_9FUNG</name>
<evidence type="ECO:0000313" key="2">
    <source>
        <dbReference type="EMBL" id="KAJ3250226.1"/>
    </source>
</evidence>
<evidence type="ECO:0000256" key="1">
    <source>
        <dbReference type="SAM" id="Coils"/>
    </source>
</evidence>
<sequence>MKLEPSDKVLDIAKSFQKEGQQLLYSVSSENITPNSGTLAGQNKNWKVIFEDSSTTEQRLRNLEENFSKEKEKNAKMVELLSKSIIITVASEILLFSIGQQPRDFIPSGRFQAIQDDEGVKQFVDSIKSATDNDGFITISSIKTSEDFCKMADKIIDRRNNSVAHFSSIDDLDEKVEEVKGLFLLYDNLRTKFKNEWFIINSYEQLKSASFPGTSFINQ</sequence>
<dbReference type="Proteomes" id="UP001210925">
    <property type="component" value="Unassembled WGS sequence"/>
</dbReference>
<keyword evidence="1" id="KW-0175">Coiled coil</keyword>
<dbReference type="AlphaFoldDB" id="A0AAD5U8T7"/>
<feature type="coiled-coil region" evidence="1">
    <location>
        <begin position="53"/>
        <end position="80"/>
    </location>
</feature>
<dbReference type="EMBL" id="JADGKB010000288">
    <property type="protein sequence ID" value="KAJ3250226.1"/>
    <property type="molecule type" value="Genomic_DNA"/>
</dbReference>
<comment type="caution">
    <text evidence="2">The sequence shown here is derived from an EMBL/GenBank/DDBJ whole genome shotgun (WGS) entry which is preliminary data.</text>
</comment>
<organism evidence="2 3">
    <name type="scientific">Boothiomyces macroporosus</name>
    <dbReference type="NCBI Taxonomy" id="261099"/>
    <lineage>
        <taxon>Eukaryota</taxon>
        <taxon>Fungi</taxon>
        <taxon>Fungi incertae sedis</taxon>
        <taxon>Chytridiomycota</taxon>
        <taxon>Chytridiomycota incertae sedis</taxon>
        <taxon>Chytridiomycetes</taxon>
        <taxon>Rhizophydiales</taxon>
        <taxon>Terramycetaceae</taxon>
        <taxon>Boothiomyces</taxon>
    </lineage>
</organism>
<evidence type="ECO:0000313" key="3">
    <source>
        <dbReference type="Proteomes" id="UP001210925"/>
    </source>
</evidence>
<keyword evidence="3" id="KW-1185">Reference proteome</keyword>
<protein>
    <submittedName>
        <fullName evidence="2">Uncharacterized protein</fullName>
    </submittedName>
</protein>
<proteinExistence type="predicted"/>
<accession>A0AAD5U8T7</accession>